<dbReference type="InterPro" id="IPR044911">
    <property type="entry name" value="V-type_ATPase_csu/dsu_dom_3"/>
</dbReference>
<dbReference type="AlphaFoldDB" id="A0A7C1BE60"/>
<dbReference type="EMBL" id="DRBW01000219">
    <property type="protein sequence ID" value="HDM90729.1"/>
    <property type="molecule type" value="Genomic_DNA"/>
</dbReference>
<dbReference type="InterPro" id="IPR002843">
    <property type="entry name" value="ATPase_V0-cplx_csu/dsu"/>
</dbReference>
<dbReference type="Gene3D" id="1.10.132.50">
    <property type="entry name" value="ATP synthase (C/AC39) subunit, domain 3"/>
    <property type="match status" value="1"/>
</dbReference>
<dbReference type="InterPro" id="IPR035067">
    <property type="entry name" value="V-type_ATPase_csu/dsu"/>
</dbReference>
<keyword evidence="3" id="KW-0406">Ion transport</keyword>
<protein>
    <submittedName>
        <fullName evidence="4">DUF2764 family protein</fullName>
    </submittedName>
</protein>
<dbReference type="PANTHER" id="PTHR38682">
    <property type="entry name" value="V-TYPE ATP SYNTHASE SUBUNIT C"/>
    <property type="match status" value="1"/>
</dbReference>
<dbReference type="Proteomes" id="UP000885931">
    <property type="component" value="Unassembled WGS sequence"/>
</dbReference>
<evidence type="ECO:0000256" key="1">
    <source>
        <dbReference type="ARBA" id="ARBA00006709"/>
    </source>
</evidence>
<gene>
    <name evidence="4" type="ORF">ENG67_05960</name>
</gene>
<evidence type="ECO:0000313" key="4">
    <source>
        <dbReference type="EMBL" id="HDM90729.1"/>
    </source>
</evidence>
<dbReference type="SUPFAM" id="SSF103486">
    <property type="entry name" value="V-type ATP synthase subunit C"/>
    <property type="match status" value="1"/>
</dbReference>
<accession>A0A7C1BE60</accession>
<evidence type="ECO:0000256" key="2">
    <source>
        <dbReference type="ARBA" id="ARBA00022448"/>
    </source>
</evidence>
<comment type="caution">
    <text evidence="4">The sequence shown here is derived from an EMBL/GenBank/DDBJ whole genome shotgun (WGS) entry which is preliminary data.</text>
</comment>
<dbReference type="InterPro" id="IPR036079">
    <property type="entry name" value="ATPase_csu/dsu_sf"/>
</dbReference>
<dbReference type="InterPro" id="IPR050873">
    <property type="entry name" value="V-ATPase_V0D/AC39_subunit"/>
</dbReference>
<name>A0A7C1BE60_UNCW3</name>
<organism evidence="4">
    <name type="scientific">candidate division WOR-3 bacterium</name>
    <dbReference type="NCBI Taxonomy" id="2052148"/>
    <lineage>
        <taxon>Bacteria</taxon>
        <taxon>Bacteria division WOR-3</taxon>
    </lineage>
</organism>
<dbReference type="GO" id="GO:0046961">
    <property type="term" value="F:proton-transporting ATPase activity, rotational mechanism"/>
    <property type="evidence" value="ECO:0007669"/>
    <property type="project" value="InterPro"/>
</dbReference>
<comment type="similarity">
    <text evidence="1">Belongs to the V-ATPase V0D/AC39 subunit family.</text>
</comment>
<reference evidence="4" key="1">
    <citation type="journal article" date="2020" name="mSystems">
        <title>Genome- and Community-Level Interaction Insights into Carbon Utilization and Element Cycling Functions of Hydrothermarchaeota in Hydrothermal Sediment.</title>
        <authorList>
            <person name="Zhou Z."/>
            <person name="Liu Y."/>
            <person name="Xu W."/>
            <person name="Pan J."/>
            <person name="Luo Z.H."/>
            <person name="Li M."/>
        </authorList>
    </citation>
    <scope>NUCLEOTIDE SEQUENCE [LARGE SCALE GENOMIC DNA]</scope>
    <source>
        <strain evidence="4">HyVt-237</strain>
    </source>
</reference>
<keyword evidence="2" id="KW-0813">Transport</keyword>
<evidence type="ECO:0000256" key="3">
    <source>
        <dbReference type="ARBA" id="ARBA00023065"/>
    </source>
</evidence>
<sequence length="335" mass="39139">MFVRYPPFGKEKADYAYAVGRIRALETRLLDRQRVERLLEAKDAEEVLRSLQDTDYGAYIPQLESPLAFEGMLEAERTRAFELFEELALEEELVYWVRSFYDFHNVKVLIKSLIAEKDFRHAISPHGNIPPDDIKAIFQEERYDKLPDHLQTAVEKGISSYYEKKDPQRISLAVDQSAYLYLTGKSVGNAFLRNYFRLQADLLNLMTLVRLKFIGREDLIRISLLPGGFLEIERYAQEPLDTLSGRLYHTPYYAIFDEGIASLRAKASFSRLYKLMDDYLVGYLKETRTIALGPEPLIAYLYGKMNEIKILRMVFVGKIYHMSREEIRERLPLPY</sequence>
<dbReference type="PANTHER" id="PTHR38682:SF1">
    <property type="entry name" value="V-TYPE ATP SYNTHASE SUBUNIT C"/>
    <property type="match status" value="1"/>
</dbReference>
<proteinExistence type="inferred from homology"/>
<dbReference type="Pfam" id="PF01992">
    <property type="entry name" value="vATP-synt_AC39"/>
    <property type="match status" value="1"/>
</dbReference>
<dbReference type="Gene3D" id="1.20.1690.10">
    <property type="entry name" value="V-type ATP synthase subunit C domain"/>
    <property type="match status" value="2"/>
</dbReference>